<evidence type="ECO:0000313" key="1">
    <source>
        <dbReference type="EMBL" id="KAL2336005.1"/>
    </source>
</evidence>
<comment type="caution">
    <text evidence="1">The sequence shown here is derived from an EMBL/GenBank/DDBJ whole genome shotgun (WGS) entry which is preliminary data.</text>
</comment>
<sequence>MHVLSHPEYRALHDLHLHRTVVATATFWTTCPHCWNLFEYLKSNHVAPLAVYAPSPSGRVRHAAAVKLGDAVVEGEKLRQYYSCEASVLVMCYEVQTEGLDNACAFLTSLVHVSSSNWKITCIFFLSHSVVEEFFSS</sequence>
<dbReference type="EMBL" id="JBGMDY010000004">
    <property type="protein sequence ID" value="KAL2336005.1"/>
    <property type="molecule type" value="Genomic_DNA"/>
</dbReference>
<proteinExistence type="predicted"/>
<reference evidence="1 2" key="1">
    <citation type="submission" date="2024-08" db="EMBL/GenBank/DDBJ databases">
        <title>Insights into the chromosomal genome structure of Flemingia macrophylla.</title>
        <authorList>
            <person name="Ding Y."/>
            <person name="Zhao Y."/>
            <person name="Bi W."/>
            <person name="Wu M."/>
            <person name="Zhao G."/>
            <person name="Gong Y."/>
            <person name="Li W."/>
            <person name="Zhang P."/>
        </authorList>
    </citation>
    <scope>NUCLEOTIDE SEQUENCE [LARGE SCALE GENOMIC DNA]</scope>
    <source>
        <strain evidence="1">DYQJB</strain>
        <tissue evidence="1">Leaf</tissue>
    </source>
</reference>
<dbReference type="AlphaFoldDB" id="A0ABD1MLS5"/>
<gene>
    <name evidence="1" type="ORF">Fmac_010451</name>
</gene>
<name>A0ABD1MLS5_9FABA</name>
<protein>
    <submittedName>
        <fullName evidence="1">Uncharacterized protein</fullName>
    </submittedName>
</protein>
<evidence type="ECO:0000313" key="2">
    <source>
        <dbReference type="Proteomes" id="UP001603857"/>
    </source>
</evidence>
<dbReference type="Proteomes" id="UP001603857">
    <property type="component" value="Unassembled WGS sequence"/>
</dbReference>
<keyword evidence="2" id="KW-1185">Reference proteome</keyword>
<organism evidence="1 2">
    <name type="scientific">Flemingia macrophylla</name>
    <dbReference type="NCBI Taxonomy" id="520843"/>
    <lineage>
        <taxon>Eukaryota</taxon>
        <taxon>Viridiplantae</taxon>
        <taxon>Streptophyta</taxon>
        <taxon>Embryophyta</taxon>
        <taxon>Tracheophyta</taxon>
        <taxon>Spermatophyta</taxon>
        <taxon>Magnoliopsida</taxon>
        <taxon>eudicotyledons</taxon>
        <taxon>Gunneridae</taxon>
        <taxon>Pentapetalae</taxon>
        <taxon>rosids</taxon>
        <taxon>fabids</taxon>
        <taxon>Fabales</taxon>
        <taxon>Fabaceae</taxon>
        <taxon>Papilionoideae</taxon>
        <taxon>50 kb inversion clade</taxon>
        <taxon>NPAAA clade</taxon>
        <taxon>indigoferoid/millettioid clade</taxon>
        <taxon>Phaseoleae</taxon>
        <taxon>Flemingia</taxon>
    </lineage>
</organism>
<accession>A0ABD1MLS5</accession>